<sequence length="427" mass="45925">MKHFFYLALIALVVASCGDPVTRTIPFEDTEYKDISQDLQTRLIMAEAGDTIVILPGHYVFKRSLTLEGKDSITIMGAGMDKTILSFHEQTEGAEGLRIQNGNQIVLKDLTIRDAVGDNIKIQDINGLELINVKSEWTGEPEETNGAYAIYPVMCKNVLIDHCVAIGASDAGIYVGQSHNVIVSNSTAYNNVAGIEIENTTSADVFNNEAYDNTGGILVFDLPGLSQLGGNVRVFDNKVTSNNFRNFAPKGNIVASVPPGTGVMVLAMTSVEIFNNKVSENRTAGVSVISYDFVMAAAAMDDSNDGDAQMSQNEAAYKADKNYNPIPSGVFIHDNSITNSFTLPSLKSDIGYLLVWQFGLSIPDILWDGITAAPSDKVICVQANGDASFANMDAANDFEDSNRDIDAHTCSGNVLPPVVLEKAVASL</sequence>
<dbReference type="InterPro" id="IPR039448">
    <property type="entry name" value="Beta_helix"/>
</dbReference>
<dbReference type="Proteomes" id="UP001302349">
    <property type="component" value="Chromosome"/>
</dbReference>
<protein>
    <submittedName>
        <fullName evidence="2">Parallel beta-helix domain-containing protein</fullName>
    </submittedName>
</protein>
<evidence type="ECO:0000313" key="2">
    <source>
        <dbReference type="EMBL" id="WOK06068.1"/>
    </source>
</evidence>
<gene>
    <name evidence="2" type="ORF">RT717_23615</name>
</gene>
<dbReference type="EMBL" id="CP136051">
    <property type="protein sequence ID" value="WOK06068.1"/>
    <property type="molecule type" value="Genomic_DNA"/>
</dbReference>
<dbReference type="InterPro" id="IPR012334">
    <property type="entry name" value="Pectin_lyas_fold"/>
</dbReference>
<evidence type="ECO:0000259" key="1">
    <source>
        <dbReference type="Pfam" id="PF13229"/>
    </source>
</evidence>
<dbReference type="SUPFAM" id="SSF51126">
    <property type="entry name" value="Pectin lyase-like"/>
    <property type="match status" value="1"/>
</dbReference>
<dbReference type="NCBIfam" id="TIGR03804">
    <property type="entry name" value="para_beta_helix"/>
    <property type="match status" value="1"/>
</dbReference>
<name>A0ABZ0INP1_9BACT</name>
<dbReference type="InterPro" id="IPR022441">
    <property type="entry name" value="Para_beta_helix_rpt-2"/>
</dbReference>
<feature type="domain" description="Right handed beta helix" evidence="1">
    <location>
        <begin position="96"/>
        <end position="243"/>
    </location>
</feature>
<dbReference type="NCBIfam" id="TIGR03805">
    <property type="entry name" value="beta_helix_1"/>
    <property type="match status" value="1"/>
</dbReference>
<dbReference type="SMART" id="SM00710">
    <property type="entry name" value="PbH1"/>
    <property type="match status" value="6"/>
</dbReference>
<dbReference type="InterPro" id="IPR006626">
    <property type="entry name" value="PbH1"/>
</dbReference>
<proteinExistence type="predicted"/>
<evidence type="ECO:0000313" key="3">
    <source>
        <dbReference type="Proteomes" id="UP001302349"/>
    </source>
</evidence>
<dbReference type="InterPro" id="IPR022442">
    <property type="entry name" value="SO_2930-like_dom"/>
</dbReference>
<dbReference type="PROSITE" id="PS51257">
    <property type="entry name" value="PROKAR_LIPOPROTEIN"/>
    <property type="match status" value="1"/>
</dbReference>
<organism evidence="2 3">
    <name type="scientific">Imperialibacter roseus</name>
    <dbReference type="NCBI Taxonomy" id="1324217"/>
    <lineage>
        <taxon>Bacteria</taxon>
        <taxon>Pseudomonadati</taxon>
        <taxon>Bacteroidota</taxon>
        <taxon>Cytophagia</taxon>
        <taxon>Cytophagales</taxon>
        <taxon>Flammeovirgaceae</taxon>
        <taxon>Imperialibacter</taxon>
    </lineage>
</organism>
<dbReference type="InterPro" id="IPR011050">
    <property type="entry name" value="Pectin_lyase_fold/virulence"/>
</dbReference>
<reference evidence="2 3" key="1">
    <citation type="journal article" date="2023" name="Microbiol. Resour. Announc.">
        <title>Complete Genome Sequence of Imperialibacter roseus strain P4T.</title>
        <authorList>
            <person name="Tizabi D.R."/>
            <person name="Bachvaroff T."/>
            <person name="Hill R.T."/>
        </authorList>
    </citation>
    <scope>NUCLEOTIDE SEQUENCE [LARGE SCALE GENOMIC DNA]</scope>
    <source>
        <strain evidence="2 3">P4T</strain>
    </source>
</reference>
<accession>A0ABZ0INP1</accession>
<keyword evidence="3" id="KW-1185">Reference proteome</keyword>
<dbReference type="RefSeq" id="WP_317488806.1">
    <property type="nucleotide sequence ID" value="NZ_CP136051.1"/>
</dbReference>
<dbReference type="Gene3D" id="2.160.20.10">
    <property type="entry name" value="Single-stranded right-handed beta-helix, Pectin lyase-like"/>
    <property type="match status" value="1"/>
</dbReference>
<dbReference type="Pfam" id="PF13229">
    <property type="entry name" value="Beta_helix"/>
    <property type="match status" value="1"/>
</dbReference>